<dbReference type="EMBL" id="BK016243">
    <property type="protein sequence ID" value="DAG04416.1"/>
    <property type="molecule type" value="Genomic_DNA"/>
</dbReference>
<evidence type="ECO:0000313" key="1">
    <source>
        <dbReference type="EMBL" id="DAG04416.1"/>
    </source>
</evidence>
<dbReference type="InterPro" id="IPR036910">
    <property type="entry name" value="HMG_box_dom_sf"/>
</dbReference>
<protein>
    <submittedName>
        <fullName evidence="1">HMG (High mobility group) box 5</fullName>
    </submittedName>
</protein>
<organism evidence="1">
    <name type="scientific">Siphoviridae sp. ctyg07</name>
    <dbReference type="NCBI Taxonomy" id="2825747"/>
    <lineage>
        <taxon>Viruses</taxon>
        <taxon>Duplodnaviria</taxon>
        <taxon>Heunggongvirae</taxon>
        <taxon>Uroviricota</taxon>
        <taxon>Caudoviricetes</taxon>
    </lineage>
</organism>
<name>A0A8S5VCK6_9CAUD</name>
<accession>A0A8S5VCK6</accession>
<sequence length="169" mass="18581">MTDTVPTPIHELKALRTHTEGVKMPPATLAAVLALTSHIPTPPLDVAIANFQKALQEFEQRPPEKHLANILSRAALTNFDHHKALDLADIALYAAQWARLSAQERSPYVDVPEEARKRYADETPTIIDLAINAGDAARSIKLGWDPYFTLIELAGRALAWSAKEAGDNK</sequence>
<proteinExistence type="predicted"/>
<reference evidence="1" key="1">
    <citation type="journal article" date="2021" name="Proc. Natl. Acad. Sci. U.S.A.">
        <title>A Catalog of Tens of Thousands of Viruses from Human Metagenomes Reveals Hidden Associations with Chronic Diseases.</title>
        <authorList>
            <person name="Tisza M.J."/>
            <person name="Buck C.B."/>
        </authorList>
    </citation>
    <scope>NUCLEOTIDE SEQUENCE</scope>
    <source>
        <strain evidence="1">Ctyg07</strain>
    </source>
</reference>
<dbReference type="SUPFAM" id="SSF47095">
    <property type="entry name" value="HMG-box"/>
    <property type="match status" value="1"/>
</dbReference>